<evidence type="ECO:0000256" key="13">
    <source>
        <dbReference type="ARBA" id="ARBA00023002"/>
    </source>
</evidence>
<evidence type="ECO:0000256" key="18">
    <source>
        <dbReference type="PIRSR" id="PIRSR602403-1"/>
    </source>
</evidence>
<dbReference type="Proteomes" id="UP000179179">
    <property type="component" value="Unassembled WGS sequence"/>
</dbReference>
<dbReference type="GO" id="GO:0005506">
    <property type="term" value="F:iron ion binding"/>
    <property type="evidence" value="ECO:0007669"/>
    <property type="project" value="InterPro"/>
</dbReference>
<evidence type="ECO:0000313" key="21">
    <source>
        <dbReference type="EMBL" id="OGM49220.1"/>
    </source>
</evidence>
<dbReference type="PANTHER" id="PTHR23293:SF9">
    <property type="entry name" value="FAD SYNTHASE"/>
    <property type="match status" value="1"/>
</dbReference>
<evidence type="ECO:0000256" key="17">
    <source>
        <dbReference type="ARBA" id="ARBA00049494"/>
    </source>
</evidence>
<keyword evidence="8" id="KW-0548">Nucleotidyltransferase</keyword>
<feature type="compositionally biased region" description="Polar residues" evidence="19">
    <location>
        <begin position="354"/>
        <end position="364"/>
    </location>
</feature>
<comment type="caution">
    <text evidence="21">The sequence shown here is derived from an EMBL/GenBank/DDBJ whole genome shotgun (WGS) entry which is preliminary data.</text>
</comment>
<evidence type="ECO:0000256" key="1">
    <source>
        <dbReference type="ARBA" id="ARBA00001971"/>
    </source>
</evidence>
<dbReference type="InterPro" id="IPR001128">
    <property type="entry name" value="Cyt_P450"/>
</dbReference>
<comment type="catalytic activity">
    <reaction evidence="17">
        <text>FMN + ATP + H(+) = FAD + diphosphate</text>
        <dbReference type="Rhea" id="RHEA:17237"/>
        <dbReference type="ChEBI" id="CHEBI:15378"/>
        <dbReference type="ChEBI" id="CHEBI:30616"/>
        <dbReference type="ChEBI" id="CHEBI:33019"/>
        <dbReference type="ChEBI" id="CHEBI:57692"/>
        <dbReference type="ChEBI" id="CHEBI:58210"/>
        <dbReference type="EC" id="2.7.7.2"/>
    </reaction>
</comment>
<comment type="similarity">
    <text evidence="3">Belongs to the cytochrome P450 family.</text>
</comment>
<dbReference type="GeneID" id="34447480"/>
<evidence type="ECO:0000256" key="16">
    <source>
        <dbReference type="ARBA" id="ARBA00031871"/>
    </source>
</evidence>
<dbReference type="Pfam" id="PF00067">
    <property type="entry name" value="p450"/>
    <property type="match status" value="1"/>
</dbReference>
<dbReference type="Gene3D" id="3.40.50.620">
    <property type="entry name" value="HUPs"/>
    <property type="match status" value="1"/>
</dbReference>
<evidence type="ECO:0000256" key="6">
    <source>
        <dbReference type="ARBA" id="ARBA00022643"/>
    </source>
</evidence>
<evidence type="ECO:0000256" key="12">
    <source>
        <dbReference type="ARBA" id="ARBA00022840"/>
    </source>
</evidence>
<keyword evidence="5" id="KW-0285">Flavoprotein</keyword>
<dbReference type="PRINTS" id="PR00465">
    <property type="entry name" value="EP450IV"/>
</dbReference>
<evidence type="ECO:0000256" key="8">
    <source>
        <dbReference type="ARBA" id="ARBA00022695"/>
    </source>
</evidence>
<keyword evidence="10" id="KW-0547">Nucleotide-binding</keyword>
<keyword evidence="22" id="KW-1185">Reference proteome</keyword>
<keyword evidence="6" id="KW-0288">FMN</keyword>
<keyword evidence="18" id="KW-0349">Heme</keyword>
<feature type="region of interest" description="Disordered" evidence="19">
    <location>
        <begin position="350"/>
        <end position="388"/>
    </location>
</feature>
<keyword evidence="13" id="KW-0560">Oxidoreductase</keyword>
<evidence type="ECO:0000256" key="9">
    <source>
        <dbReference type="ARBA" id="ARBA00022723"/>
    </source>
</evidence>
<feature type="domain" description="Phosphoadenosine phosphosulphate reductase" evidence="20">
    <location>
        <begin position="443"/>
        <end position="607"/>
    </location>
</feature>
<dbReference type="CDD" id="cd23948">
    <property type="entry name" value="FAD_synthase"/>
    <property type="match status" value="1"/>
</dbReference>
<dbReference type="SUPFAM" id="SSF52402">
    <property type="entry name" value="Adenine nucleotide alpha hydrolases-like"/>
    <property type="match status" value="1"/>
</dbReference>
<keyword evidence="14 18" id="KW-0408">Iron</keyword>
<evidence type="ECO:0000256" key="11">
    <source>
        <dbReference type="ARBA" id="ARBA00022827"/>
    </source>
</evidence>
<proteinExistence type="inferred from homology"/>
<dbReference type="OrthoDB" id="270728at2759"/>
<keyword evidence="12" id="KW-0067">ATP-binding</keyword>
<reference evidence="21 22" key="1">
    <citation type="journal article" date="2016" name="Genome Biol. Evol.">
        <title>Draft genome sequence of an aflatoxigenic Aspergillus species, A. bombycis.</title>
        <authorList>
            <person name="Moore G.G."/>
            <person name="Mack B.M."/>
            <person name="Beltz S.B."/>
            <person name="Gilbert M.K."/>
        </authorList>
    </citation>
    <scope>NUCLEOTIDE SEQUENCE [LARGE SCALE GENOMIC DNA]</scope>
    <source>
        <strain evidence="22">NRRL 26010</strain>
    </source>
</reference>
<evidence type="ECO:0000256" key="19">
    <source>
        <dbReference type="SAM" id="MobiDB-lite"/>
    </source>
</evidence>
<dbReference type="GO" id="GO:0005524">
    <property type="term" value="F:ATP binding"/>
    <property type="evidence" value="ECO:0007669"/>
    <property type="project" value="UniProtKB-KW"/>
</dbReference>
<protein>
    <recommendedName>
        <fullName evidence="4">FAD synthase</fullName>
        <ecNumber evidence="4">2.7.7.2</ecNumber>
    </recommendedName>
    <alternativeName>
        <fullName evidence="15">FAD pyrophosphorylase</fullName>
    </alternativeName>
    <alternativeName>
        <fullName evidence="16">FMN adenylyltransferase</fullName>
    </alternativeName>
</protein>
<dbReference type="EC" id="2.7.7.2" evidence="4"/>
<evidence type="ECO:0000256" key="4">
    <source>
        <dbReference type="ARBA" id="ARBA00012393"/>
    </source>
</evidence>
<dbReference type="FunFam" id="3.40.50.620:FF:000187">
    <property type="entry name" value="Probable FAD synthetase"/>
    <property type="match status" value="1"/>
</dbReference>
<comment type="cofactor">
    <cofactor evidence="1 18">
        <name>heme</name>
        <dbReference type="ChEBI" id="CHEBI:30413"/>
    </cofactor>
</comment>
<evidence type="ECO:0000256" key="7">
    <source>
        <dbReference type="ARBA" id="ARBA00022679"/>
    </source>
</evidence>
<dbReference type="GO" id="GO:0020037">
    <property type="term" value="F:heme binding"/>
    <property type="evidence" value="ECO:0007669"/>
    <property type="project" value="InterPro"/>
</dbReference>
<name>A0A1F8ABV5_9EURO</name>
<dbReference type="PANTHER" id="PTHR23293">
    <property type="entry name" value="FAD SYNTHETASE-RELATED FMN ADENYLYLTRANSFERASE"/>
    <property type="match status" value="1"/>
</dbReference>
<evidence type="ECO:0000256" key="14">
    <source>
        <dbReference type="ARBA" id="ARBA00023004"/>
    </source>
</evidence>
<gene>
    <name evidence="21" type="ORF">ABOM_004090</name>
</gene>
<dbReference type="InterPro" id="IPR002500">
    <property type="entry name" value="PAPS_reduct_dom"/>
</dbReference>
<feature type="compositionally biased region" description="Low complexity" evidence="19">
    <location>
        <begin position="318"/>
        <end position="329"/>
    </location>
</feature>
<dbReference type="InterPro" id="IPR014729">
    <property type="entry name" value="Rossmann-like_a/b/a_fold"/>
</dbReference>
<evidence type="ECO:0000256" key="2">
    <source>
        <dbReference type="ARBA" id="ARBA00004726"/>
    </source>
</evidence>
<dbReference type="Pfam" id="PF01507">
    <property type="entry name" value="PAPS_reduct"/>
    <property type="match status" value="1"/>
</dbReference>
<sequence>MSKYINYFTWDSMSQLSYSKSIGMLAAGNDRFGIMEVSTKSLDYFASLDLLLDKNPIHRLGPPSFGWSVQFSAEQYQKRCAEGKQAQNGFEDFLDRYIEAKSKVPDIVDDNVAEMYLITNLVAGSETVASTICAAVYYVLKDRAVYNRLQEELRGANLSAPPQWKEVRSLPYLDAVMREAMRVHPGVGLLLERIVPKGGFTLPDGRFVPEGTTVGMNPWVMNRDSTIFGSEPDSFMPERWLPAEGEIDEAYQTRSSKMKSTDFTFGAGPQVCLGRHISQLESYKFVATLFTNFDNSTSASSVNCSNPRAAPHSPTQPPTITQPHIISPSHSINNNRTYTRRMTDTAIQPDPALTQLNGGTSNLKSMAPHLPSPQAQCTSTPSTQQPTTSSSLSEIIAQCHHKVHTFLAESHPPDSLLAAVQRQTRISLDVAATALSRYSLPELALSYNGGKDCLVLLVLFLASLHPHPPPENGGLKSIPAIYALPPDPFPTVEEFVQWSSNAYHLDIIKYTTEPPKSTLKSSFAHYLSLHPSVKAIFVGTRRTDPHGAKLTHFDRTDSGWPDFVRVHPVIDWHYAEIWAFIRQLGLEYCPLYDQGYTSLGGQTDTHPNPKLRVDITAGNEATKHYRPAYELTEDLEERLGRN</sequence>
<keyword evidence="11" id="KW-0274">FAD</keyword>
<dbReference type="EMBL" id="LYCR01000010">
    <property type="protein sequence ID" value="OGM49220.1"/>
    <property type="molecule type" value="Genomic_DNA"/>
</dbReference>
<dbReference type="PRINTS" id="PR00385">
    <property type="entry name" value="P450"/>
</dbReference>
<feature type="region of interest" description="Disordered" evidence="19">
    <location>
        <begin position="297"/>
        <end position="334"/>
    </location>
</feature>
<dbReference type="GO" id="GO:0003919">
    <property type="term" value="F:FMN adenylyltransferase activity"/>
    <property type="evidence" value="ECO:0007669"/>
    <property type="project" value="UniProtKB-EC"/>
</dbReference>
<comment type="pathway">
    <text evidence="2">Cofactor biosynthesis; FAD biosynthesis; FAD from FMN: step 1/1.</text>
</comment>
<dbReference type="InterPro" id="IPR002403">
    <property type="entry name" value="Cyt_P450_E_grp-IV"/>
</dbReference>
<evidence type="ECO:0000256" key="10">
    <source>
        <dbReference type="ARBA" id="ARBA00022741"/>
    </source>
</evidence>
<feature type="binding site" description="axial binding residue" evidence="18">
    <location>
        <position position="272"/>
    </location>
    <ligand>
        <name>heme</name>
        <dbReference type="ChEBI" id="CHEBI:30413"/>
    </ligand>
    <ligandPart>
        <name>Fe</name>
        <dbReference type="ChEBI" id="CHEBI:18248"/>
    </ligandPart>
</feature>
<dbReference type="RefSeq" id="XP_022392937.1">
    <property type="nucleotide sequence ID" value="XM_022531220.1"/>
</dbReference>
<evidence type="ECO:0000256" key="15">
    <source>
        <dbReference type="ARBA" id="ARBA00031145"/>
    </source>
</evidence>
<accession>A0A1F8ABV5</accession>
<dbReference type="AlphaFoldDB" id="A0A1F8ABV5"/>
<keyword evidence="7" id="KW-0808">Transferase</keyword>
<feature type="compositionally biased region" description="Low complexity" evidence="19">
    <location>
        <begin position="372"/>
        <end position="388"/>
    </location>
</feature>
<dbReference type="GO" id="GO:0004497">
    <property type="term" value="F:monooxygenase activity"/>
    <property type="evidence" value="ECO:0007669"/>
    <property type="project" value="InterPro"/>
</dbReference>
<feature type="compositionally biased region" description="Polar residues" evidence="19">
    <location>
        <begin position="297"/>
        <end position="306"/>
    </location>
</feature>
<evidence type="ECO:0000313" key="22">
    <source>
        <dbReference type="Proteomes" id="UP000179179"/>
    </source>
</evidence>
<evidence type="ECO:0000259" key="20">
    <source>
        <dbReference type="Pfam" id="PF01507"/>
    </source>
</evidence>
<keyword evidence="9 18" id="KW-0479">Metal-binding</keyword>
<dbReference type="GO" id="GO:0006747">
    <property type="term" value="P:FAD biosynthetic process"/>
    <property type="evidence" value="ECO:0007669"/>
    <property type="project" value="TreeGrafter"/>
</dbReference>
<dbReference type="Gene3D" id="1.10.630.10">
    <property type="entry name" value="Cytochrome P450"/>
    <property type="match status" value="1"/>
</dbReference>
<evidence type="ECO:0000256" key="5">
    <source>
        <dbReference type="ARBA" id="ARBA00022630"/>
    </source>
</evidence>
<dbReference type="STRING" id="109264.A0A1F8ABV5"/>
<evidence type="ECO:0000256" key="3">
    <source>
        <dbReference type="ARBA" id="ARBA00010617"/>
    </source>
</evidence>
<dbReference type="InterPro" id="IPR036396">
    <property type="entry name" value="Cyt_P450_sf"/>
</dbReference>
<organism evidence="21 22">
    <name type="scientific">Aspergillus bombycis</name>
    <dbReference type="NCBI Taxonomy" id="109264"/>
    <lineage>
        <taxon>Eukaryota</taxon>
        <taxon>Fungi</taxon>
        <taxon>Dikarya</taxon>
        <taxon>Ascomycota</taxon>
        <taxon>Pezizomycotina</taxon>
        <taxon>Eurotiomycetes</taxon>
        <taxon>Eurotiomycetidae</taxon>
        <taxon>Eurotiales</taxon>
        <taxon>Aspergillaceae</taxon>
        <taxon>Aspergillus</taxon>
    </lineage>
</organism>
<dbReference type="SUPFAM" id="SSF48264">
    <property type="entry name" value="Cytochrome P450"/>
    <property type="match status" value="1"/>
</dbReference>
<dbReference type="GO" id="GO:0016705">
    <property type="term" value="F:oxidoreductase activity, acting on paired donors, with incorporation or reduction of molecular oxygen"/>
    <property type="evidence" value="ECO:0007669"/>
    <property type="project" value="InterPro"/>
</dbReference>